<evidence type="ECO:0000313" key="1">
    <source>
        <dbReference type="EMBL" id="GEN72842.1"/>
    </source>
</evidence>
<dbReference type="AlphaFoldDB" id="A0A511YCC5"/>
<dbReference type="Proteomes" id="UP000321150">
    <property type="component" value="Unassembled WGS sequence"/>
</dbReference>
<comment type="caution">
    <text evidence="1">The sequence shown here is derived from an EMBL/GenBank/DDBJ whole genome shotgun (WGS) entry which is preliminary data.</text>
</comment>
<reference evidence="1 2" key="1">
    <citation type="submission" date="2019-07" db="EMBL/GenBank/DDBJ databases">
        <title>Whole genome shotgun sequence of Chryseobacterium lathyri NBRC 105250.</title>
        <authorList>
            <person name="Hosoyama A."/>
            <person name="Uohara A."/>
            <person name="Ohji S."/>
            <person name="Ichikawa N."/>
        </authorList>
    </citation>
    <scope>NUCLEOTIDE SEQUENCE [LARGE SCALE GENOMIC DNA]</scope>
    <source>
        <strain evidence="1 2">NBRC 105250</strain>
    </source>
</reference>
<evidence type="ECO:0000313" key="2">
    <source>
        <dbReference type="Proteomes" id="UP000321150"/>
    </source>
</evidence>
<protein>
    <submittedName>
        <fullName evidence="1">Uncharacterized protein</fullName>
    </submittedName>
</protein>
<gene>
    <name evidence="1" type="ORF">CLA01_29140</name>
</gene>
<proteinExistence type="predicted"/>
<name>A0A511YCC5_9FLAO</name>
<sequence length="96" mass="11265">MYFGTNLVISLLKFEKVENMKGLMKIVGVLTVMFMMTSCVVHDHHVRRLPPGQAKKVYGGSARYYAPGQVKKRVYYYDYDNRGHHHKNKGHKRHRD</sequence>
<organism evidence="1 2">
    <name type="scientific">Chryseobacterium lathyri</name>
    <dbReference type="NCBI Taxonomy" id="395933"/>
    <lineage>
        <taxon>Bacteria</taxon>
        <taxon>Pseudomonadati</taxon>
        <taxon>Bacteroidota</taxon>
        <taxon>Flavobacteriia</taxon>
        <taxon>Flavobacteriales</taxon>
        <taxon>Weeksellaceae</taxon>
        <taxon>Chryseobacterium group</taxon>
        <taxon>Chryseobacterium</taxon>
    </lineage>
</organism>
<accession>A0A511YCC5</accession>
<dbReference type="EMBL" id="BJYI01000010">
    <property type="protein sequence ID" value="GEN72842.1"/>
    <property type="molecule type" value="Genomic_DNA"/>
</dbReference>